<dbReference type="Gene3D" id="1.10.10.160">
    <property type="match status" value="1"/>
</dbReference>
<dbReference type="InterPro" id="IPR014017">
    <property type="entry name" value="DNA_helicase_UvrD-like_C"/>
</dbReference>
<evidence type="ECO:0000313" key="13">
    <source>
        <dbReference type="EMBL" id="AFO51767.1"/>
    </source>
</evidence>
<dbReference type="InterPro" id="IPR013986">
    <property type="entry name" value="DExx_box_DNA_helicase_dom_sf"/>
</dbReference>
<organism evidence="13 14">
    <name type="scientific">Mycoplasma haematolamae (strain Purdue)</name>
    <dbReference type="NCBI Taxonomy" id="1212765"/>
    <lineage>
        <taxon>Bacteria</taxon>
        <taxon>Bacillati</taxon>
        <taxon>Mycoplasmatota</taxon>
        <taxon>Mollicutes</taxon>
        <taxon>Mycoplasmataceae</taxon>
        <taxon>Mycoplasma</taxon>
    </lineage>
</organism>
<name>I7C5I4_MYCHA</name>
<dbReference type="EC" id="5.6.2.4" evidence="9"/>
<evidence type="ECO:0000256" key="1">
    <source>
        <dbReference type="ARBA" id="ARBA00009922"/>
    </source>
</evidence>
<dbReference type="GO" id="GO:0043138">
    <property type="term" value="F:3'-5' DNA helicase activity"/>
    <property type="evidence" value="ECO:0007669"/>
    <property type="project" value="UniProtKB-EC"/>
</dbReference>
<evidence type="ECO:0000256" key="9">
    <source>
        <dbReference type="ARBA" id="ARBA00034808"/>
    </source>
</evidence>
<reference evidence="13 14" key="1">
    <citation type="journal article" date="2012" name="J. Bacteriol.">
        <title>Genome Sequence of "Candidatus Mycoplasma haemolamae" Strain Purdue, a Red Blood Cell Pathogen of Alpacas (Vicugna pacos) and Llamas (Lama glama).</title>
        <authorList>
            <person name="Guimaraes A.M."/>
            <person name="Toth B."/>
            <person name="Santos A.P."/>
            <person name="do Nascimento N.C."/>
            <person name="Kritchevsky J.E."/>
            <person name="Messick J.B."/>
        </authorList>
    </citation>
    <scope>NUCLEOTIDE SEQUENCE [LARGE SCALE GENOMIC DNA]</scope>
    <source>
        <strain evidence="13 14">Purdue</strain>
    </source>
</reference>
<dbReference type="InterPro" id="IPR027417">
    <property type="entry name" value="P-loop_NTPase"/>
</dbReference>
<dbReference type="KEGG" id="mhl:MHLP_00935"/>
<dbReference type="SUPFAM" id="SSF52540">
    <property type="entry name" value="P-loop containing nucleoside triphosphate hydrolases"/>
    <property type="match status" value="1"/>
</dbReference>
<evidence type="ECO:0000256" key="7">
    <source>
        <dbReference type="ARBA" id="ARBA00023235"/>
    </source>
</evidence>
<dbReference type="GO" id="GO:0016887">
    <property type="term" value="F:ATP hydrolysis activity"/>
    <property type="evidence" value="ECO:0007669"/>
    <property type="project" value="RHEA"/>
</dbReference>
<evidence type="ECO:0000256" key="6">
    <source>
        <dbReference type="ARBA" id="ARBA00023125"/>
    </source>
</evidence>
<dbReference type="GO" id="GO:0000725">
    <property type="term" value="P:recombinational repair"/>
    <property type="evidence" value="ECO:0007669"/>
    <property type="project" value="TreeGrafter"/>
</dbReference>
<dbReference type="GO" id="GO:0005524">
    <property type="term" value="F:ATP binding"/>
    <property type="evidence" value="ECO:0007669"/>
    <property type="project" value="UniProtKB-UniRule"/>
</dbReference>
<dbReference type="AlphaFoldDB" id="I7C5I4"/>
<dbReference type="Proteomes" id="UP000006502">
    <property type="component" value="Chromosome"/>
</dbReference>
<comment type="catalytic activity">
    <reaction evidence="10">
        <text>ATP + H2O = ADP + phosphate + H(+)</text>
        <dbReference type="Rhea" id="RHEA:13065"/>
        <dbReference type="ChEBI" id="CHEBI:15377"/>
        <dbReference type="ChEBI" id="CHEBI:15378"/>
        <dbReference type="ChEBI" id="CHEBI:30616"/>
        <dbReference type="ChEBI" id="CHEBI:43474"/>
        <dbReference type="ChEBI" id="CHEBI:456216"/>
        <dbReference type="EC" id="5.6.2.4"/>
    </reaction>
</comment>
<proteinExistence type="inferred from homology"/>
<feature type="domain" description="UvrD-like helicase ATP-binding" evidence="12">
    <location>
        <begin position="7"/>
        <end position="324"/>
    </location>
</feature>
<dbReference type="HOGENOM" id="CLU_004585_6_3_14"/>
<dbReference type="CDD" id="cd17932">
    <property type="entry name" value="DEXQc_UvrD"/>
    <property type="match status" value="1"/>
</dbReference>
<keyword evidence="14" id="KW-1185">Reference proteome</keyword>
<dbReference type="Pfam" id="PF00580">
    <property type="entry name" value="UvrD-helicase"/>
    <property type="match status" value="1"/>
</dbReference>
<dbReference type="EMBL" id="CP003731">
    <property type="protein sequence ID" value="AFO51767.1"/>
    <property type="molecule type" value="Genomic_DNA"/>
</dbReference>
<dbReference type="PANTHER" id="PTHR11070:SF2">
    <property type="entry name" value="ATP-DEPENDENT DNA HELICASE SRS2"/>
    <property type="match status" value="1"/>
</dbReference>
<evidence type="ECO:0000259" key="12">
    <source>
        <dbReference type="PROSITE" id="PS51198"/>
    </source>
</evidence>
<dbReference type="InterPro" id="IPR000212">
    <property type="entry name" value="DNA_helicase_UvrD/REP"/>
</dbReference>
<dbReference type="PANTHER" id="PTHR11070">
    <property type="entry name" value="UVRD / RECB / PCRA DNA HELICASE FAMILY MEMBER"/>
    <property type="match status" value="1"/>
</dbReference>
<dbReference type="STRING" id="1212765.MHLP_00935"/>
<evidence type="ECO:0000256" key="8">
    <source>
        <dbReference type="ARBA" id="ARBA00034617"/>
    </source>
</evidence>
<evidence type="ECO:0000256" key="3">
    <source>
        <dbReference type="ARBA" id="ARBA00022801"/>
    </source>
</evidence>
<dbReference type="GO" id="GO:0003677">
    <property type="term" value="F:DNA binding"/>
    <property type="evidence" value="ECO:0007669"/>
    <property type="project" value="UniProtKB-KW"/>
</dbReference>
<keyword evidence="7" id="KW-0413">Isomerase</keyword>
<dbReference type="InterPro" id="IPR014016">
    <property type="entry name" value="UvrD-like_ATP-bd"/>
</dbReference>
<keyword evidence="4 11" id="KW-0347">Helicase</keyword>
<comment type="catalytic activity">
    <reaction evidence="8">
        <text>Couples ATP hydrolysis with the unwinding of duplex DNA by translocating in the 3'-5' direction.</text>
        <dbReference type="EC" id="5.6.2.4"/>
    </reaction>
</comment>
<evidence type="ECO:0000256" key="10">
    <source>
        <dbReference type="ARBA" id="ARBA00048988"/>
    </source>
</evidence>
<feature type="binding site" evidence="11">
    <location>
        <begin position="28"/>
        <end position="35"/>
    </location>
    <ligand>
        <name>ATP</name>
        <dbReference type="ChEBI" id="CHEBI:30616"/>
    </ligand>
</feature>
<dbReference type="Gene3D" id="1.10.486.10">
    <property type="entry name" value="PCRA, domain 4"/>
    <property type="match status" value="1"/>
</dbReference>
<dbReference type="Pfam" id="PF13361">
    <property type="entry name" value="UvrD_C"/>
    <property type="match status" value="1"/>
</dbReference>
<evidence type="ECO:0000256" key="11">
    <source>
        <dbReference type="PROSITE-ProRule" id="PRU00560"/>
    </source>
</evidence>
<reference evidence="14" key="2">
    <citation type="submission" date="2012-07" db="EMBL/GenBank/DDBJ databases">
        <title>Complete genome sequence of 'Candidatus Mycoplasma haemolamae'.</title>
        <authorList>
            <person name="Guimaraes A.M.S."/>
            <person name="Toth B."/>
            <person name="Santos A.P."/>
            <person name="Nascimento N.C."/>
            <person name="Sojka J.E."/>
            <person name="Messick J.B."/>
        </authorList>
    </citation>
    <scope>NUCLEOTIDE SEQUENCE [LARGE SCALE GENOMIC DNA]</scope>
    <source>
        <strain evidence="14">Purdue</strain>
    </source>
</reference>
<accession>I7C5I4</accession>
<comment type="similarity">
    <text evidence="1">Belongs to the helicase family. UvrD subfamily.</text>
</comment>
<keyword evidence="3 11" id="KW-0378">Hydrolase</keyword>
<sequence length="720" mass="85333">MTLSRQVPNQQQLDVIRFDEAKNVGIIAGPGSGKTFVIIEKIGFYLSKKIEPRKILLVTYTNRGIIEIRKRINKFVRAKKEFEYAGTIHSICKKFLEEELKEEFCKLLKFQINRIPIWEGKERFYFLQEEIRVQIDLQFGEASDELKLHIHEIVLEETENAISRNKIENYLNNDFQLKVMKYEWFSSRLSKKTERISFAKAGIIRVLKNVFEKYQSYLDKREMFDFDDLIIYFHYIVFNNPEKKKEIQSKFEKILVDEFQDMNFLQLLIISEISGGKKNIFFVGDPNQAIYGFQGAYPEIFSYFKTNIDISTIFFNLSQNYRSTKNILDLSHKLIVKNDQKDILNRMFTVNQSGEKIKWLVTDKQGGATKQIYSIIRNLEAQGVNLNQIAVISRTHMETKNLRKQFWSKGLKYLDYNYSKHIAWNYESYFLVCVFSLRFKTDPFAIKYILEFFFKREEIPDYFADQIEEYSDDLVLSLNRLTASNFEGRWTSKEDKKYIQKIKQLWYLLKQEIKQQKLREDRKSHFHVIVVNQESLEEYIKQNGTPELVKVVANQKYTAIKNIVHFYKIMTFYSGQTAFNLKEIFDLLLAYTKHFVSHVTEDNYLNFSTVHSAKGCEFDYVFILNLIEGRFPKHYAQTLQDIEEERRILFVGMTRAKKELYLVSDLYSHRARMKKVNPLTSRMPAVTSFLKELDFLEPNNQEISILNNLTNASLSSYSPN</sequence>
<keyword evidence="6" id="KW-0238">DNA-binding</keyword>
<evidence type="ECO:0000313" key="14">
    <source>
        <dbReference type="Proteomes" id="UP000006502"/>
    </source>
</evidence>
<evidence type="ECO:0000256" key="4">
    <source>
        <dbReference type="ARBA" id="ARBA00022806"/>
    </source>
</evidence>
<keyword evidence="5 11" id="KW-0067">ATP-binding</keyword>
<dbReference type="PATRIC" id="fig|1212765.3.peg.212"/>
<dbReference type="PROSITE" id="PS51198">
    <property type="entry name" value="UVRD_HELICASE_ATP_BIND"/>
    <property type="match status" value="1"/>
</dbReference>
<gene>
    <name evidence="13" type="ordered locus">MHLP_00935</name>
</gene>
<evidence type="ECO:0000256" key="2">
    <source>
        <dbReference type="ARBA" id="ARBA00022741"/>
    </source>
</evidence>
<dbReference type="Gene3D" id="3.40.50.300">
    <property type="entry name" value="P-loop containing nucleotide triphosphate hydrolases"/>
    <property type="match status" value="2"/>
</dbReference>
<evidence type="ECO:0000256" key="5">
    <source>
        <dbReference type="ARBA" id="ARBA00022840"/>
    </source>
</evidence>
<keyword evidence="2 11" id="KW-0547">Nucleotide-binding</keyword>
<protein>
    <recommendedName>
        <fullName evidence="9">DNA 3'-5' helicase</fullName>
        <ecNumber evidence="9">5.6.2.4</ecNumber>
    </recommendedName>
</protein>